<comment type="caution">
    <text evidence="4">The sequence shown here is derived from an EMBL/GenBank/DDBJ whole genome shotgun (WGS) entry which is preliminary data.</text>
</comment>
<evidence type="ECO:0000259" key="3">
    <source>
        <dbReference type="Pfam" id="PF03981"/>
    </source>
</evidence>
<gene>
    <name evidence="4" type="ORF">OOZ53_25910</name>
</gene>
<dbReference type="Proteomes" id="UP001148313">
    <property type="component" value="Unassembled WGS sequence"/>
</dbReference>
<feature type="domain" description="Ubiquinol-cytochrome c chaperone" evidence="3">
    <location>
        <begin position="35"/>
        <end position="179"/>
    </location>
</feature>
<reference evidence="4" key="1">
    <citation type="submission" date="2022-11" db="EMBL/GenBank/DDBJ databases">
        <title>Hoeflea poritis sp. nov., isolated from scleractinian coral Porites lutea.</title>
        <authorList>
            <person name="Zhang G."/>
            <person name="Wei Q."/>
            <person name="Cai L."/>
        </authorList>
    </citation>
    <scope>NUCLEOTIDE SEQUENCE</scope>
    <source>
        <strain evidence="4">E7-10</strain>
    </source>
</reference>
<dbReference type="InterPro" id="IPR021150">
    <property type="entry name" value="Ubiq_cyt_c_chap"/>
</dbReference>
<accession>A0ABT4VXT0</accession>
<organism evidence="4 5">
    <name type="scientific">Hoeflea poritis</name>
    <dbReference type="NCBI Taxonomy" id="2993659"/>
    <lineage>
        <taxon>Bacteria</taxon>
        <taxon>Pseudomonadati</taxon>
        <taxon>Pseudomonadota</taxon>
        <taxon>Alphaproteobacteria</taxon>
        <taxon>Hyphomicrobiales</taxon>
        <taxon>Rhizobiaceae</taxon>
        <taxon>Hoeflea</taxon>
    </lineage>
</organism>
<dbReference type="InterPro" id="IPR014569">
    <property type="entry name" value="Ubq_cyt-c_CBP3-rel"/>
</dbReference>
<dbReference type="RefSeq" id="WP_271092693.1">
    <property type="nucleotide sequence ID" value="NZ_JAPJZH010000033.1"/>
</dbReference>
<dbReference type="PIRSF" id="PIRSF032079">
    <property type="entry name" value="UCP032079"/>
    <property type="match status" value="1"/>
</dbReference>
<keyword evidence="5" id="KW-1185">Reference proteome</keyword>
<evidence type="ECO:0000256" key="2">
    <source>
        <dbReference type="ARBA" id="ARBA00006436"/>
    </source>
</evidence>
<proteinExistence type="inferred from homology"/>
<comment type="similarity">
    <text evidence="1">Belongs to the CBP3 family.</text>
</comment>
<dbReference type="PANTHER" id="PTHR12184:SF1">
    <property type="entry name" value="UBIQUINOL-CYTOCHROME-C REDUCTASE COMPLEX ASSEMBLY FACTOR 1"/>
    <property type="match status" value="1"/>
</dbReference>
<dbReference type="Pfam" id="PF03981">
    <property type="entry name" value="Ubiq_cyt_C_chap"/>
    <property type="match status" value="1"/>
</dbReference>
<dbReference type="InterPro" id="IPR007129">
    <property type="entry name" value="Ubiqinol_cyt_c_chaperone_CPB3"/>
</dbReference>
<comment type="similarity">
    <text evidence="2">Belongs to the UPF0174 family.</text>
</comment>
<sequence>MIFGYFSRKRKNREIVDRLYRQLTEFARNPAYYAQMNVPDTVMGRFEMLCVVMVLFFRRTDGGSPALRQLAQDVVDTFFEDMDHALRELGVGDVSVPKRMKRLARMFYGRAQSCGDALNDGNADELADVLFRNIYPPERAFEAGQSEVAVEDMAPLAAEVMRLDDVFKHLDEADLLAGVLMPGPESTSQESRING</sequence>
<evidence type="ECO:0000313" key="5">
    <source>
        <dbReference type="Proteomes" id="UP001148313"/>
    </source>
</evidence>
<evidence type="ECO:0000313" key="4">
    <source>
        <dbReference type="EMBL" id="MDA4848813.1"/>
    </source>
</evidence>
<protein>
    <submittedName>
        <fullName evidence="4">Ubiquinol-cytochrome C chaperone</fullName>
    </submittedName>
</protein>
<dbReference type="EMBL" id="JAPJZH010000033">
    <property type="protein sequence ID" value="MDA4848813.1"/>
    <property type="molecule type" value="Genomic_DNA"/>
</dbReference>
<evidence type="ECO:0000256" key="1">
    <source>
        <dbReference type="ARBA" id="ARBA00006407"/>
    </source>
</evidence>
<dbReference type="PANTHER" id="PTHR12184">
    <property type="entry name" value="UBIQUINOL-CYTOCHROME C REDUCTASE COMPLEX ASSEMBLY FACTOR 1 FAMILY MEMBER"/>
    <property type="match status" value="1"/>
</dbReference>
<name>A0ABT4VXT0_9HYPH</name>